<dbReference type="InterPro" id="IPR003817">
    <property type="entry name" value="PS_Dcarbxylase"/>
</dbReference>
<feature type="site" description="Cleavage (non-hydrolytic); by autocatalysis" evidence="12">
    <location>
        <begin position="248"/>
        <end position="249"/>
    </location>
</feature>
<comment type="PTM">
    <text evidence="12">Is synthesized initially as an inactive proenzyme. Formation of the active enzyme involves a self-maturation process in which the active site pyruvoyl group is generated from an internal serine residue via an autocatalytic post-translational modification. Two non-identical subunits are generated from the proenzyme in this reaction, and the pyruvate is formed at the N-terminus of the alpha chain, which is derived from the carboxyl end of the proenzyme. The autoendoproteolytic cleavage occurs by a canonical serine protease mechanism, in which the side chain hydroxyl group of the serine supplies its oxygen atom to form the C-terminus of the beta chain, while the remainder of the serine residue undergoes an oxidative deamination to produce ammonia and the pyruvoyl prosthetic group on the alpha chain. During this reaction, the Ser that is part of the protease active site of the proenzyme becomes the pyruvoyl prosthetic group, which constitutes an essential element of the active site of the mature decarboxylase.</text>
</comment>
<organism evidence="13 14">
    <name type="scientific">Succinivibrio faecicola</name>
    <dbReference type="NCBI Taxonomy" id="2820300"/>
    <lineage>
        <taxon>Bacteria</taxon>
        <taxon>Pseudomonadati</taxon>
        <taxon>Pseudomonadota</taxon>
        <taxon>Gammaproteobacteria</taxon>
        <taxon>Aeromonadales</taxon>
        <taxon>Succinivibrionaceae</taxon>
        <taxon>Succinivibrio</taxon>
    </lineage>
</organism>
<comment type="function">
    <text evidence="12">Catalyzes the formation of phosphatidylethanolamine (PtdEtn) from phosphatidylserine (PtdSer).</text>
</comment>
<name>A0ABS7DE75_9GAMM</name>
<dbReference type="InterPro" id="IPR033178">
    <property type="entry name" value="PSD_type1_pro"/>
</dbReference>
<feature type="active site" description="Schiff-base intermediate with substrate; via pyruvic acid; for decarboxylase activity" evidence="12">
    <location>
        <position position="249"/>
    </location>
</feature>
<keyword evidence="3 12" id="KW-0444">Lipid biosynthesis</keyword>
<evidence type="ECO:0000256" key="4">
    <source>
        <dbReference type="ARBA" id="ARBA00022793"/>
    </source>
</evidence>
<keyword evidence="11 12" id="KW-0670">Pyruvate</keyword>
<gene>
    <name evidence="12 13" type="primary">psd</name>
    <name evidence="13" type="ORF">J5V48_01605</name>
</gene>
<comment type="similarity">
    <text evidence="12">Belongs to the phosphatidylserine decarboxylase family. PSD-B subfamily. Prokaryotic type I sub-subfamily.</text>
</comment>
<evidence type="ECO:0000256" key="10">
    <source>
        <dbReference type="ARBA" id="ARBA00023264"/>
    </source>
</evidence>
<comment type="subunit">
    <text evidence="12">Heterodimer of a large membrane-associated beta subunit and a small pyruvoyl-containing alpha subunit.</text>
</comment>
<evidence type="ECO:0000313" key="14">
    <source>
        <dbReference type="Proteomes" id="UP000731465"/>
    </source>
</evidence>
<feature type="modified residue" description="Pyruvic acid (Ser); by autocatalysis" evidence="12">
    <location>
        <position position="249"/>
    </location>
</feature>
<protein>
    <recommendedName>
        <fullName evidence="12">Phosphatidylserine decarboxylase proenzyme</fullName>
        <ecNumber evidence="12">4.1.1.65</ecNumber>
    </recommendedName>
    <component>
        <recommendedName>
            <fullName evidence="12">Phosphatidylserine decarboxylase alpha chain</fullName>
        </recommendedName>
    </component>
    <component>
        <recommendedName>
            <fullName evidence="12">Phosphatidylserine decarboxylase beta chain</fullName>
        </recommendedName>
    </component>
</protein>
<dbReference type="GO" id="GO:0004609">
    <property type="term" value="F:phosphatidylserine decarboxylase activity"/>
    <property type="evidence" value="ECO:0007669"/>
    <property type="project" value="UniProtKB-EC"/>
</dbReference>
<keyword evidence="14" id="KW-1185">Reference proteome</keyword>
<feature type="active site" description="Charge relay system; for autoendoproteolytic cleavage activity" evidence="12">
    <location>
        <position position="91"/>
    </location>
</feature>
<evidence type="ECO:0000256" key="8">
    <source>
        <dbReference type="ARBA" id="ARBA00023209"/>
    </source>
</evidence>
<dbReference type="Proteomes" id="UP000731465">
    <property type="component" value="Unassembled WGS sequence"/>
</dbReference>
<feature type="active site" description="Charge relay system; for autoendoproteolytic cleavage activity" evidence="12">
    <location>
        <position position="148"/>
    </location>
</feature>
<evidence type="ECO:0000256" key="12">
    <source>
        <dbReference type="HAMAP-Rule" id="MF_00662"/>
    </source>
</evidence>
<dbReference type="NCBIfam" id="TIGR00163">
    <property type="entry name" value="PS_decarb"/>
    <property type="match status" value="1"/>
</dbReference>
<comment type="subcellular location">
    <subcellularLocation>
        <location evidence="12">Cell membrane</location>
        <topology evidence="12">Peripheral membrane protein</topology>
    </subcellularLocation>
</comment>
<reference evidence="13 14" key="1">
    <citation type="submission" date="2021-03" db="EMBL/GenBank/DDBJ databases">
        <title>Succinivibrio sp. nov. isolated from feces of cow.</title>
        <authorList>
            <person name="Choi J.-Y."/>
        </authorList>
    </citation>
    <scope>NUCLEOTIDE SEQUENCE [LARGE SCALE GENOMIC DNA]</scope>
    <source>
        <strain evidence="13 14">AGMB01872</strain>
    </source>
</reference>
<dbReference type="PANTHER" id="PTHR10067">
    <property type="entry name" value="PHOSPHATIDYLSERINE DECARBOXYLASE"/>
    <property type="match status" value="1"/>
</dbReference>
<dbReference type="Pfam" id="PF02666">
    <property type="entry name" value="PS_Dcarbxylase"/>
    <property type="match status" value="1"/>
</dbReference>
<accession>A0ABS7DE75</accession>
<dbReference type="EC" id="4.1.1.65" evidence="12"/>
<evidence type="ECO:0000256" key="7">
    <source>
        <dbReference type="ARBA" id="ARBA00023145"/>
    </source>
</evidence>
<evidence type="ECO:0000256" key="11">
    <source>
        <dbReference type="ARBA" id="ARBA00023317"/>
    </source>
</evidence>
<evidence type="ECO:0000256" key="1">
    <source>
        <dbReference type="ARBA" id="ARBA00005189"/>
    </source>
</evidence>
<keyword evidence="4 12" id="KW-0210">Decarboxylase</keyword>
<keyword evidence="2 12" id="KW-1003">Cell membrane</keyword>
<dbReference type="EMBL" id="JAGFNY010000002">
    <property type="protein sequence ID" value="MBW7569584.1"/>
    <property type="molecule type" value="Genomic_DNA"/>
</dbReference>
<sequence>MTFTTALLKVVQFITPFTTLTSLSAKLTDVPMGKFTQFLIRNFIKTFNINMEEIANKDILSYKTFNEFFIRKLSEGERPIDTEALAVSPVDGTIGQAGAIKNGLLIQAKGLDYSLKALVGGDKADSNFFEDGNFACIYLSPSNYHRIHMPIDGTLVKTIHVPGELFPVGTRNISNTKNLYTRNERLVCIFQTQIGHIAVVMVGAALVGSISTTWDGTVVRRKGIEVKDYSKENLRYKKGDEIGYFKYGSTVIVLWEKDGGVLPLDVEPGLAVKMGRSLIMEDAAESSKDNIKHSDTDDMNN</sequence>
<comment type="catalytic activity">
    <reaction evidence="12">
        <text>a 1,2-diacyl-sn-glycero-3-phospho-L-serine + H(+) = a 1,2-diacyl-sn-glycero-3-phosphoethanolamine + CO2</text>
        <dbReference type="Rhea" id="RHEA:20828"/>
        <dbReference type="ChEBI" id="CHEBI:15378"/>
        <dbReference type="ChEBI" id="CHEBI:16526"/>
        <dbReference type="ChEBI" id="CHEBI:57262"/>
        <dbReference type="ChEBI" id="CHEBI:64612"/>
        <dbReference type="EC" id="4.1.1.65"/>
    </reaction>
</comment>
<keyword evidence="6 12" id="KW-0472">Membrane</keyword>
<evidence type="ECO:0000256" key="2">
    <source>
        <dbReference type="ARBA" id="ARBA00022475"/>
    </source>
</evidence>
<feature type="chain" id="PRO_5044940430" description="Phosphatidylserine decarboxylase beta chain" evidence="12">
    <location>
        <begin position="1"/>
        <end position="248"/>
    </location>
</feature>
<comment type="pathway">
    <text evidence="12">Phospholipid metabolism; phosphatidylethanolamine biosynthesis; phosphatidylethanolamine from CDP-diacylglycerol: step 2/2.</text>
</comment>
<keyword evidence="8 12" id="KW-0594">Phospholipid biosynthesis</keyword>
<keyword evidence="10 12" id="KW-1208">Phospholipid metabolism</keyword>
<dbReference type="InterPro" id="IPR033177">
    <property type="entry name" value="PSD-B"/>
</dbReference>
<comment type="caution">
    <text evidence="13">The sequence shown here is derived from an EMBL/GenBank/DDBJ whole genome shotgun (WGS) entry which is preliminary data.</text>
</comment>
<evidence type="ECO:0000313" key="13">
    <source>
        <dbReference type="EMBL" id="MBW7569584.1"/>
    </source>
</evidence>
<dbReference type="RefSeq" id="WP_219936266.1">
    <property type="nucleotide sequence ID" value="NZ_JAGFNY010000002.1"/>
</dbReference>
<keyword evidence="5 12" id="KW-0443">Lipid metabolism</keyword>
<dbReference type="PANTHER" id="PTHR10067:SF6">
    <property type="entry name" value="PHOSPHATIDYLSERINE DECARBOXYLASE PROENZYME, MITOCHONDRIAL"/>
    <property type="match status" value="1"/>
</dbReference>
<feature type="chain" id="PRO_5044940429" description="Phosphatidylserine decarboxylase alpha chain" evidence="12">
    <location>
        <begin position="249"/>
        <end position="301"/>
    </location>
</feature>
<evidence type="ECO:0000256" key="6">
    <source>
        <dbReference type="ARBA" id="ARBA00023136"/>
    </source>
</evidence>
<comment type="cofactor">
    <cofactor evidence="12">
        <name>pyruvate</name>
        <dbReference type="ChEBI" id="CHEBI:15361"/>
    </cofactor>
    <text evidence="12">Binds 1 pyruvoyl group covalently per subunit.</text>
</comment>
<dbReference type="HAMAP" id="MF_00662">
    <property type="entry name" value="PS_decarb_PSD_B_type1"/>
    <property type="match status" value="1"/>
</dbReference>
<keyword evidence="7 12" id="KW-0865">Zymogen</keyword>
<comment type="pathway">
    <text evidence="1">Lipid metabolism.</text>
</comment>
<feature type="active site" description="Charge relay system; for autoendoproteolytic cleavage activity" evidence="12">
    <location>
        <position position="249"/>
    </location>
</feature>
<evidence type="ECO:0000256" key="5">
    <source>
        <dbReference type="ARBA" id="ARBA00023098"/>
    </source>
</evidence>
<evidence type="ECO:0000256" key="3">
    <source>
        <dbReference type="ARBA" id="ARBA00022516"/>
    </source>
</evidence>
<evidence type="ECO:0000256" key="9">
    <source>
        <dbReference type="ARBA" id="ARBA00023239"/>
    </source>
</evidence>
<keyword evidence="9 12" id="KW-0456">Lyase</keyword>
<proteinExistence type="inferred from homology"/>